<evidence type="ECO:0000256" key="8">
    <source>
        <dbReference type="ARBA" id="ARBA00023065"/>
    </source>
</evidence>
<dbReference type="Proteomes" id="UP001596472">
    <property type="component" value="Unassembled WGS sequence"/>
</dbReference>
<evidence type="ECO:0000256" key="11">
    <source>
        <dbReference type="RuleBase" id="RU362091"/>
    </source>
</evidence>
<feature type="transmembrane region" description="Helical" evidence="12">
    <location>
        <begin position="333"/>
        <end position="359"/>
    </location>
</feature>
<keyword evidence="7" id="KW-0915">Sodium</keyword>
<proteinExistence type="inferred from homology"/>
<evidence type="ECO:0000256" key="2">
    <source>
        <dbReference type="ARBA" id="ARBA00006434"/>
    </source>
</evidence>
<feature type="transmembrane region" description="Helical" evidence="12">
    <location>
        <begin position="456"/>
        <end position="474"/>
    </location>
</feature>
<evidence type="ECO:0000256" key="1">
    <source>
        <dbReference type="ARBA" id="ARBA00004651"/>
    </source>
</evidence>
<feature type="transmembrane region" description="Helical" evidence="12">
    <location>
        <begin position="12"/>
        <end position="31"/>
    </location>
</feature>
<keyword evidence="3" id="KW-0813">Transport</keyword>
<feature type="transmembrane region" description="Helical" evidence="12">
    <location>
        <begin position="51"/>
        <end position="78"/>
    </location>
</feature>
<keyword evidence="5 12" id="KW-0812">Transmembrane</keyword>
<dbReference type="Pfam" id="PF00474">
    <property type="entry name" value="SSF"/>
    <property type="match status" value="1"/>
</dbReference>
<dbReference type="PROSITE" id="PS50283">
    <property type="entry name" value="NA_SOLUT_SYMP_3"/>
    <property type="match status" value="1"/>
</dbReference>
<feature type="transmembrane region" description="Helical" evidence="12">
    <location>
        <begin position="84"/>
        <end position="107"/>
    </location>
</feature>
<sequence length="530" mass="57655">MFLGAIDVHFTWIDWVVVALYMGLTTWIGHLMSGKAATVKDFFLGGRSMPWWAVSGSMIATEISALTFIGVPGAVFALKGDWTYLQWGVGSVIARGIVGYWLVPLYYRKEIYSPYDFMGNRLGEGVRRLVTVLFSMGAILGQSVRVLVTALILQTVTPLSMNTCIWAIGGFAVVWTLMGGMRTVIWTDVIQFCVFVLGGVLALGWLVGHLGWNEIVAINTGVPLPDGGSVDKMRIFDFTAPWTDKMLNYTFWVGVIAMPFQNLAAFGTDQLNAQRMFCCGSEKDARKAMLWSSVSLVTTLLMLAVGSGLFAWYQVKGMTPDEAAAFAQDPNNVFPVWITTVLPVGLTGLILAGAFAAAISSLDSVLAALSQTTLSAVLGRKKMECEEGSARMVKLSRMMVVMWAVFLSLFAIWLEGERRESGSKNLIDLAFGMVSYTYGPLLGILLAAILPGKKSLEGVLLGVVVSVGLVAWMRPELPSLLAAMGLPVAWLVESRPQIAFPWMFPVNALITLGCAMLPLGKSIRVGREHD</sequence>
<feature type="transmembrane region" description="Helical" evidence="12">
    <location>
        <begin position="499"/>
        <end position="519"/>
    </location>
</feature>
<keyword evidence="14" id="KW-1185">Reference proteome</keyword>
<evidence type="ECO:0000256" key="4">
    <source>
        <dbReference type="ARBA" id="ARBA00022475"/>
    </source>
</evidence>
<evidence type="ECO:0000256" key="5">
    <source>
        <dbReference type="ARBA" id="ARBA00022692"/>
    </source>
</evidence>
<feature type="transmembrane region" description="Helical" evidence="12">
    <location>
        <begin position="189"/>
        <end position="207"/>
    </location>
</feature>
<keyword evidence="8" id="KW-0406">Ion transport</keyword>
<comment type="similarity">
    <text evidence="2 11">Belongs to the sodium:solute symporter (SSF) (TC 2.A.21) family.</text>
</comment>
<reference evidence="14" key="1">
    <citation type="journal article" date="2019" name="Int. J. Syst. Evol. Microbiol.">
        <title>The Global Catalogue of Microorganisms (GCM) 10K type strain sequencing project: providing services to taxonomists for standard genome sequencing and annotation.</title>
        <authorList>
            <consortium name="The Broad Institute Genomics Platform"/>
            <consortium name="The Broad Institute Genome Sequencing Center for Infectious Disease"/>
            <person name="Wu L."/>
            <person name="Ma J."/>
        </authorList>
    </citation>
    <scope>NUCLEOTIDE SEQUENCE [LARGE SCALE GENOMIC DNA]</scope>
    <source>
        <strain evidence="14">CGMCC 4.1467</strain>
    </source>
</reference>
<feature type="transmembrane region" description="Helical" evidence="12">
    <location>
        <begin position="426"/>
        <end position="449"/>
    </location>
</feature>
<evidence type="ECO:0000313" key="13">
    <source>
        <dbReference type="EMBL" id="MFC7335723.1"/>
    </source>
</evidence>
<evidence type="ECO:0000313" key="14">
    <source>
        <dbReference type="Proteomes" id="UP001596472"/>
    </source>
</evidence>
<gene>
    <name evidence="13" type="ORF">ACFQY0_00930</name>
</gene>
<evidence type="ECO:0000256" key="9">
    <source>
        <dbReference type="ARBA" id="ARBA00023136"/>
    </source>
</evidence>
<evidence type="ECO:0000256" key="12">
    <source>
        <dbReference type="SAM" id="Phobius"/>
    </source>
</evidence>
<keyword evidence="6 12" id="KW-1133">Transmembrane helix</keyword>
<dbReference type="Gene3D" id="1.20.1730.10">
    <property type="entry name" value="Sodium/glucose cotransporter"/>
    <property type="match status" value="1"/>
</dbReference>
<comment type="subcellular location">
    <subcellularLocation>
        <location evidence="1">Cell membrane</location>
        <topology evidence="1">Multi-pass membrane protein</topology>
    </subcellularLocation>
</comment>
<feature type="transmembrane region" description="Helical" evidence="12">
    <location>
        <begin position="249"/>
        <end position="267"/>
    </location>
</feature>
<accession>A0ABW2L214</accession>
<dbReference type="PANTHER" id="PTHR42985:SF47">
    <property type="entry name" value="INTEGRAL MEMBRANE TRANSPORT PROTEIN"/>
    <property type="match status" value="1"/>
</dbReference>
<evidence type="ECO:0000256" key="10">
    <source>
        <dbReference type="ARBA" id="ARBA00023201"/>
    </source>
</evidence>
<dbReference type="InterPro" id="IPR038377">
    <property type="entry name" value="Na/Glc_symporter_sf"/>
</dbReference>
<feature type="transmembrane region" description="Helical" evidence="12">
    <location>
        <begin position="398"/>
        <end position="414"/>
    </location>
</feature>
<name>A0ABW2L214_9BACT</name>
<dbReference type="InterPro" id="IPR001734">
    <property type="entry name" value="Na/solute_symporter"/>
</dbReference>
<evidence type="ECO:0000256" key="7">
    <source>
        <dbReference type="ARBA" id="ARBA00023053"/>
    </source>
</evidence>
<protein>
    <recommendedName>
        <fullName evidence="15">Sodium:solute symporter</fullName>
    </recommendedName>
</protein>
<feature type="transmembrane region" description="Helical" evidence="12">
    <location>
        <begin position="128"/>
        <end position="153"/>
    </location>
</feature>
<organism evidence="13 14">
    <name type="scientific">Haloferula chungangensis</name>
    <dbReference type="NCBI Taxonomy" id="1048331"/>
    <lineage>
        <taxon>Bacteria</taxon>
        <taxon>Pseudomonadati</taxon>
        <taxon>Verrucomicrobiota</taxon>
        <taxon>Verrucomicrobiia</taxon>
        <taxon>Verrucomicrobiales</taxon>
        <taxon>Verrucomicrobiaceae</taxon>
        <taxon>Haloferula</taxon>
    </lineage>
</organism>
<feature type="transmembrane region" description="Helical" evidence="12">
    <location>
        <begin position="288"/>
        <end position="313"/>
    </location>
</feature>
<comment type="caution">
    <text evidence="13">The sequence shown here is derived from an EMBL/GenBank/DDBJ whole genome shotgun (WGS) entry which is preliminary data.</text>
</comment>
<feature type="transmembrane region" description="Helical" evidence="12">
    <location>
        <begin position="159"/>
        <end position="177"/>
    </location>
</feature>
<evidence type="ECO:0008006" key="15">
    <source>
        <dbReference type="Google" id="ProtNLM"/>
    </source>
</evidence>
<dbReference type="PANTHER" id="PTHR42985">
    <property type="entry name" value="SODIUM-COUPLED MONOCARBOXYLATE TRANSPORTER"/>
    <property type="match status" value="1"/>
</dbReference>
<dbReference type="InterPro" id="IPR051163">
    <property type="entry name" value="Sodium:Solute_Symporter_SSF"/>
</dbReference>
<keyword evidence="9 12" id="KW-0472">Membrane</keyword>
<evidence type="ECO:0000256" key="6">
    <source>
        <dbReference type="ARBA" id="ARBA00022989"/>
    </source>
</evidence>
<dbReference type="EMBL" id="JBHTBS010000001">
    <property type="protein sequence ID" value="MFC7335723.1"/>
    <property type="molecule type" value="Genomic_DNA"/>
</dbReference>
<keyword evidence="4" id="KW-1003">Cell membrane</keyword>
<evidence type="ECO:0000256" key="3">
    <source>
        <dbReference type="ARBA" id="ARBA00022448"/>
    </source>
</evidence>
<keyword evidence="10" id="KW-0739">Sodium transport</keyword>